<name>A0ABZ2A640_STRNV</name>
<proteinExistence type="predicted"/>
<evidence type="ECO:0000313" key="2">
    <source>
        <dbReference type="Proteomes" id="UP001432209"/>
    </source>
</evidence>
<reference evidence="1" key="1">
    <citation type="submission" date="2022-10" db="EMBL/GenBank/DDBJ databases">
        <title>The complete genomes of actinobacterial strains from the NBC collection.</title>
        <authorList>
            <person name="Joergensen T.S."/>
            <person name="Alvarez Arevalo M."/>
            <person name="Sterndorff E.B."/>
            <person name="Faurdal D."/>
            <person name="Vuksanovic O."/>
            <person name="Mourched A.-S."/>
            <person name="Charusanti P."/>
            <person name="Shaw S."/>
            <person name="Blin K."/>
            <person name="Weber T."/>
        </authorList>
    </citation>
    <scope>NUCLEOTIDE SEQUENCE</scope>
    <source>
        <strain evidence="1">NBC_01432</strain>
    </source>
</reference>
<organism evidence="1 2">
    <name type="scientific">Streptomyces niveus</name>
    <name type="common">Streptomyces spheroides</name>
    <dbReference type="NCBI Taxonomy" id="193462"/>
    <lineage>
        <taxon>Bacteria</taxon>
        <taxon>Bacillati</taxon>
        <taxon>Actinomycetota</taxon>
        <taxon>Actinomycetes</taxon>
        <taxon>Kitasatosporales</taxon>
        <taxon>Streptomycetaceae</taxon>
        <taxon>Streptomyces</taxon>
    </lineage>
</organism>
<accession>A0ABZ2A640</accession>
<evidence type="ECO:0000313" key="1">
    <source>
        <dbReference type="EMBL" id="WUX53514.1"/>
    </source>
</evidence>
<dbReference type="InterPro" id="IPR029057">
    <property type="entry name" value="PRTase-like"/>
</dbReference>
<gene>
    <name evidence="1" type="ORF">OG442_19235</name>
</gene>
<keyword evidence="2" id="KW-1185">Reference proteome</keyword>
<dbReference type="Proteomes" id="UP001432209">
    <property type="component" value="Chromosome"/>
</dbReference>
<sequence>MNLAQVLRTAPDAPSAFQSARQRSAELYADILAVAPGGDGRVDIEAVQSRPSILRRTAALLSEALPPGTDRLVCAAPDGIAVTTALALHTGLPFATVTGAGDDARLTGEAHAGEHAVVVVPLVGPAQDAAPGAVSVVRAVLNAGMRVSHVLSVLDSSSGSGDRSVADVLQEQYEVRFHALFPAHSDPSAFAALPTFSTTDQKEVDPR</sequence>
<protein>
    <submittedName>
        <fullName evidence="1">Uncharacterized protein</fullName>
    </submittedName>
</protein>
<dbReference type="RefSeq" id="WP_329077122.1">
    <property type="nucleotide sequence ID" value="NZ_CP108849.2"/>
</dbReference>
<dbReference type="Gene3D" id="3.40.50.2020">
    <property type="match status" value="1"/>
</dbReference>
<dbReference type="EMBL" id="CP109495">
    <property type="protein sequence ID" value="WUX53514.1"/>
    <property type="molecule type" value="Genomic_DNA"/>
</dbReference>
<dbReference type="SUPFAM" id="SSF53271">
    <property type="entry name" value="PRTase-like"/>
    <property type="match status" value="1"/>
</dbReference>